<dbReference type="Pfam" id="PF06738">
    <property type="entry name" value="ThrE"/>
    <property type="match status" value="1"/>
</dbReference>
<dbReference type="RefSeq" id="WP_055277192.1">
    <property type="nucleotide sequence ID" value="NZ_CP071249.1"/>
</dbReference>
<dbReference type="GO" id="GO:0015744">
    <property type="term" value="P:succinate transport"/>
    <property type="evidence" value="ECO:0007669"/>
    <property type="project" value="TreeGrafter"/>
</dbReference>
<dbReference type="InterPro" id="IPR010619">
    <property type="entry name" value="ThrE-like_N"/>
</dbReference>
<dbReference type="InterPro" id="IPR050539">
    <property type="entry name" value="ThrE_Dicarb/AminoAcid_Exp"/>
</dbReference>
<gene>
    <name evidence="9" type="ORF">J0J69_10950</name>
    <name evidence="10" type="ORF">J0J70_02935</name>
</gene>
<accession>A0A9Q9CS76</accession>
<dbReference type="GO" id="GO:0022857">
    <property type="term" value="F:transmembrane transporter activity"/>
    <property type="evidence" value="ECO:0007669"/>
    <property type="project" value="InterPro"/>
</dbReference>
<evidence type="ECO:0000256" key="4">
    <source>
        <dbReference type="ARBA" id="ARBA00022989"/>
    </source>
</evidence>
<evidence type="ECO:0000256" key="5">
    <source>
        <dbReference type="ARBA" id="ARBA00023136"/>
    </source>
</evidence>
<dbReference type="PANTHER" id="PTHR34390:SF2">
    <property type="entry name" value="SUCCINATE TRANSPORTER SUBUNIT YJJP-RELATED"/>
    <property type="match status" value="1"/>
</dbReference>
<evidence type="ECO:0000313" key="12">
    <source>
        <dbReference type="Proteomes" id="UP001058072"/>
    </source>
</evidence>
<evidence type="ECO:0000313" key="10">
    <source>
        <dbReference type="EMBL" id="UUF08977.1"/>
    </source>
</evidence>
<protein>
    <submittedName>
        <fullName evidence="10">Threonine/serine exporter family protein</fullName>
    </submittedName>
</protein>
<dbReference type="Proteomes" id="UP001058072">
    <property type="component" value="Chromosome"/>
</dbReference>
<name>A0A9Q9CS76_9FIRM</name>
<evidence type="ECO:0000256" key="1">
    <source>
        <dbReference type="ARBA" id="ARBA00004651"/>
    </source>
</evidence>
<feature type="domain" description="Threonine/serine exporter-like N-terminal" evidence="8">
    <location>
        <begin position="10"/>
        <end position="247"/>
    </location>
</feature>
<sequence length="251" mass="27580">MDFNKLLNVSTQLGKMLLENGAEIYRVEESIQRMGLAYGAKEVDVYAVPTTIIITITTPENINITKTKRIHDRSTNLDKVERLNNLCRQICQTTPELKLVREELEVIANRPIYSFRVQLLAYAITCSTFTLFFGGTLLDACCALLIGPLIKIVSSHLSRFRTNPFFITILCSLMCAFLTTFACDLGIGQQVDKIIIGLVMTLVPGVAITNSVRDVIAGDFIAGQTKMTEALLTATSIALGTGIALSLASYF</sequence>
<proteinExistence type="inferred from homology"/>
<feature type="transmembrane region" description="Helical" evidence="7">
    <location>
        <begin position="194"/>
        <end position="212"/>
    </location>
</feature>
<organism evidence="10 12">
    <name type="scientific">Turicibacter bilis</name>
    <dbReference type="NCBI Taxonomy" id="2735723"/>
    <lineage>
        <taxon>Bacteria</taxon>
        <taxon>Bacillati</taxon>
        <taxon>Bacillota</taxon>
        <taxon>Erysipelotrichia</taxon>
        <taxon>Erysipelotrichales</taxon>
        <taxon>Turicibacteraceae</taxon>
        <taxon>Turicibacter</taxon>
    </lineage>
</organism>
<feature type="transmembrane region" description="Helical" evidence="7">
    <location>
        <begin position="232"/>
        <end position="250"/>
    </location>
</feature>
<evidence type="ECO:0000256" key="6">
    <source>
        <dbReference type="ARBA" id="ARBA00034125"/>
    </source>
</evidence>
<evidence type="ECO:0000313" key="9">
    <source>
        <dbReference type="EMBL" id="UUF05569.1"/>
    </source>
</evidence>
<dbReference type="Proteomes" id="UP001058016">
    <property type="component" value="Chromosome"/>
</dbReference>
<evidence type="ECO:0000256" key="3">
    <source>
        <dbReference type="ARBA" id="ARBA00022692"/>
    </source>
</evidence>
<evidence type="ECO:0000313" key="11">
    <source>
        <dbReference type="Proteomes" id="UP001058016"/>
    </source>
</evidence>
<dbReference type="GO" id="GO:0005886">
    <property type="term" value="C:plasma membrane"/>
    <property type="evidence" value="ECO:0007669"/>
    <property type="project" value="UniProtKB-SubCell"/>
</dbReference>
<reference evidence="10 11" key="1">
    <citation type="submission" date="2021-03" db="EMBL/GenBank/DDBJ databases">
        <title>Comparative Genomics and Metabolomics in the genus Turicibacter.</title>
        <authorList>
            <person name="Maki J."/>
            <person name="Looft T."/>
        </authorList>
    </citation>
    <scope>NUCLEOTIDE SEQUENCE</scope>
    <source>
        <strain evidence="10">ISU324</strain>
        <strain evidence="9 11">MMM721</strain>
    </source>
</reference>
<keyword evidence="11" id="KW-1185">Reference proteome</keyword>
<keyword evidence="4 7" id="KW-1133">Transmembrane helix</keyword>
<dbReference type="EMBL" id="CP071250">
    <property type="protein sequence ID" value="UUF08977.1"/>
    <property type="molecule type" value="Genomic_DNA"/>
</dbReference>
<dbReference type="EMBL" id="CP071249">
    <property type="protein sequence ID" value="UUF05569.1"/>
    <property type="molecule type" value="Genomic_DNA"/>
</dbReference>
<dbReference type="AlphaFoldDB" id="A0A9Q9CS76"/>
<evidence type="ECO:0000259" key="8">
    <source>
        <dbReference type="Pfam" id="PF06738"/>
    </source>
</evidence>
<comment type="subcellular location">
    <subcellularLocation>
        <location evidence="1">Cell membrane</location>
        <topology evidence="1">Multi-pass membrane protein</topology>
    </subcellularLocation>
</comment>
<evidence type="ECO:0000256" key="7">
    <source>
        <dbReference type="SAM" id="Phobius"/>
    </source>
</evidence>
<feature type="transmembrane region" description="Helical" evidence="7">
    <location>
        <begin position="119"/>
        <end position="146"/>
    </location>
</feature>
<keyword evidence="3 7" id="KW-0812">Transmembrane</keyword>
<evidence type="ECO:0000256" key="2">
    <source>
        <dbReference type="ARBA" id="ARBA00022475"/>
    </source>
</evidence>
<keyword evidence="5 7" id="KW-0472">Membrane</keyword>
<comment type="similarity">
    <text evidence="6">Belongs to the ThrE exporter (TC 2.A.79) family.</text>
</comment>
<dbReference type="PANTHER" id="PTHR34390">
    <property type="entry name" value="UPF0442 PROTEIN YJJB-RELATED"/>
    <property type="match status" value="1"/>
</dbReference>
<feature type="transmembrane region" description="Helical" evidence="7">
    <location>
        <begin position="166"/>
        <end position="187"/>
    </location>
</feature>
<keyword evidence="2" id="KW-1003">Cell membrane</keyword>